<protein>
    <submittedName>
        <fullName evidence="1">Uncharacterized protein</fullName>
    </submittedName>
</protein>
<gene>
    <name evidence="1" type="ORF">HMPREF1056_01430</name>
</gene>
<comment type="caution">
    <text evidence="1">The sequence shown here is derived from an EMBL/GenBank/DDBJ whole genome shotgun (WGS) entry which is preliminary data.</text>
</comment>
<dbReference type="Proteomes" id="UP000003879">
    <property type="component" value="Unassembled WGS sequence"/>
</dbReference>
<accession>A0A0E2B4G0</accession>
<name>A0A0E2B4G0_BACFG</name>
<feature type="non-terminal residue" evidence="1">
    <location>
        <position position="95"/>
    </location>
</feature>
<dbReference type="HOGENOM" id="CLU_2488461_0_0_10"/>
<dbReference type="EMBL" id="AGXN01000007">
    <property type="protein sequence ID" value="EIY98561.1"/>
    <property type="molecule type" value="Genomic_DNA"/>
</dbReference>
<reference evidence="1 2" key="1">
    <citation type="submission" date="2012-02" db="EMBL/GenBank/DDBJ databases">
        <title>The Genome Sequence of Bacteroides fragilis CL07T12C05.</title>
        <authorList>
            <consortium name="The Broad Institute Genome Sequencing Platform"/>
            <person name="Earl A."/>
            <person name="Ward D."/>
            <person name="Feldgarden M."/>
            <person name="Gevers D."/>
            <person name="Zitomersky N.L."/>
            <person name="Coyne M.J."/>
            <person name="Comstock L.E."/>
            <person name="Young S.K."/>
            <person name="Zeng Q."/>
            <person name="Gargeya S."/>
            <person name="Fitzgerald M."/>
            <person name="Haas B."/>
            <person name="Abouelleil A."/>
            <person name="Alvarado L."/>
            <person name="Arachchi H.M."/>
            <person name="Berlin A."/>
            <person name="Chapman S.B."/>
            <person name="Gearin G."/>
            <person name="Goldberg J."/>
            <person name="Griggs A."/>
            <person name="Gujja S."/>
            <person name="Hansen M."/>
            <person name="Heiman D."/>
            <person name="Howarth C."/>
            <person name="Larimer J."/>
            <person name="Lui A."/>
            <person name="MacDonald P.J.P."/>
            <person name="McCowen C."/>
            <person name="Montmayeur A."/>
            <person name="Murphy C."/>
            <person name="Neiman D."/>
            <person name="Pearson M."/>
            <person name="Priest M."/>
            <person name="Roberts A."/>
            <person name="Saif S."/>
            <person name="Shea T."/>
            <person name="Sisk P."/>
            <person name="Stolte C."/>
            <person name="Sykes S."/>
            <person name="Wortman J."/>
            <person name="Nusbaum C."/>
            <person name="Birren B."/>
        </authorList>
    </citation>
    <scope>NUCLEOTIDE SEQUENCE [LARGE SCALE GENOMIC DNA]</scope>
    <source>
        <strain evidence="1 2">CL07T12C05</strain>
    </source>
</reference>
<dbReference type="AlphaFoldDB" id="A0A0E2B4G0"/>
<evidence type="ECO:0000313" key="1">
    <source>
        <dbReference type="EMBL" id="EIY98561.1"/>
    </source>
</evidence>
<proteinExistence type="predicted"/>
<evidence type="ECO:0000313" key="2">
    <source>
        <dbReference type="Proteomes" id="UP000003879"/>
    </source>
</evidence>
<sequence length="95" mass="10689">MKKILFILFTVQFILIPRITGSYGANSIGNNHGHSVTNQGKKTIKKDIFGDTVIEDNHGNRKTIKKDIFGDTVIEDNRGNRKTIKKDIFGDTVIE</sequence>
<organism evidence="1 2">
    <name type="scientific">Bacteroides fragilis CL07T12C05</name>
    <dbReference type="NCBI Taxonomy" id="997883"/>
    <lineage>
        <taxon>Bacteria</taxon>
        <taxon>Pseudomonadati</taxon>
        <taxon>Bacteroidota</taxon>
        <taxon>Bacteroidia</taxon>
        <taxon>Bacteroidales</taxon>
        <taxon>Bacteroidaceae</taxon>
        <taxon>Bacteroides</taxon>
    </lineage>
</organism>